<protein>
    <recommendedName>
        <fullName evidence="9">Cardiolipin synthase B</fullName>
        <shortName evidence="9">CL synthase</shortName>
        <ecNumber evidence="9">2.7.8.-</ecNumber>
    </recommendedName>
</protein>
<dbReference type="Proteomes" id="UP000282741">
    <property type="component" value="Chromosome"/>
</dbReference>
<dbReference type="Pfam" id="PF13091">
    <property type="entry name" value="PLDc_2"/>
    <property type="match status" value="2"/>
</dbReference>
<keyword evidence="6 9" id="KW-0472">Membrane</keyword>
<proteinExistence type="inferred from homology"/>
<dbReference type="RefSeq" id="WP_032957732.1">
    <property type="nucleotide sequence ID" value="NZ_CP012077.1"/>
</dbReference>
<comment type="catalytic activity">
    <reaction evidence="9">
        <text>2 a 1,2-diacyl-sn-glycero-3-phospho-(1'-sn-glycerol) = a cardiolipin + glycerol</text>
        <dbReference type="Rhea" id="RHEA:31451"/>
        <dbReference type="ChEBI" id="CHEBI:17754"/>
        <dbReference type="ChEBI" id="CHEBI:62237"/>
        <dbReference type="ChEBI" id="CHEBI:64716"/>
    </reaction>
</comment>
<dbReference type="GO" id="GO:0005886">
    <property type="term" value="C:plasma membrane"/>
    <property type="evidence" value="ECO:0007669"/>
    <property type="project" value="UniProtKB-SubCell"/>
</dbReference>
<comment type="function">
    <text evidence="9">Catalyzes the phosphatidyl group transfer from one phosphatidylglycerol molecule to another to form cardiolipin (CL) (diphosphatidylglycerol) and glycerol.</text>
</comment>
<evidence type="ECO:0000256" key="4">
    <source>
        <dbReference type="ARBA" id="ARBA00022737"/>
    </source>
</evidence>
<dbReference type="InterPro" id="IPR030872">
    <property type="entry name" value="Cardiolipin_synth_ClsB"/>
</dbReference>
<keyword evidence="8 9" id="KW-1208">Phospholipid metabolism</keyword>
<dbReference type="SUPFAM" id="SSF56024">
    <property type="entry name" value="Phospholipase D/nuclease"/>
    <property type="match status" value="2"/>
</dbReference>
<evidence type="ECO:0000256" key="7">
    <source>
        <dbReference type="ARBA" id="ARBA00023209"/>
    </source>
</evidence>
<dbReference type="GeneID" id="92993848"/>
<keyword evidence="2 9" id="KW-0444">Lipid biosynthesis</keyword>
<dbReference type="AlphaFoldDB" id="A0AAN1VHI6"/>
<feature type="active site" evidence="9">
    <location>
        <position position="290"/>
    </location>
</feature>
<feature type="domain" description="PLD phosphodiesterase" evidence="10">
    <location>
        <begin position="108"/>
        <end position="135"/>
    </location>
</feature>
<reference evidence="12" key="1">
    <citation type="submission" date="2017-10" db="EMBL/GenBank/DDBJ databases">
        <title>Whole genome sequencing of various Bordetella species.</title>
        <authorList>
            <person name="Weigand M.R."/>
            <person name="Loparev V."/>
            <person name="Peng Y."/>
            <person name="Bowden K.E."/>
            <person name="Tondella M.L."/>
            <person name="Williams M.M."/>
        </authorList>
    </citation>
    <scope>NUCLEOTIDE SEQUENCE [LARGE SCALE GENOMIC DNA]</scope>
    <source>
        <strain evidence="12">H720</strain>
    </source>
</reference>
<evidence type="ECO:0000313" key="11">
    <source>
        <dbReference type="EMBL" id="AZW18658.1"/>
    </source>
</evidence>
<dbReference type="GO" id="GO:0008808">
    <property type="term" value="F:cardiolipin synthase activity"/>
    <property type="evidence" value="ECO:0007669"/>
    <property type="project" value="InterPro"/>
</dbReference>
<keyword evidence="5 9" id="KW-0443">Lipid metabolism</keyword>
<dbReference type="InterPro" id="IPR001736">
    <property type="entry name" value="PLipase_D/transphosphatidylase"/>
</dbReference>
<feature type="active site" evidence="9">
    <location>
        <position position="115"/>
    </location>
</feature>
<evidence type="ECO:0000256" key="6">
    <source>
        <dbReference type="ARBA" id="ARBA00023136"/>
    </source>
</evidence>
<keyword evidence="7 9" id="KW-0594">Phospholipid biosynthesis</keyword>
<comment type="similarity">
    <text evidence="9">Belongs to the phospholipase D family. Cardiolipin synthase subfamily. ClsB sub-subfamily.</text>
</comment>
<dbReference type="CDD" id="cd09159">
    <property type="entry name" value="PLDc_ybhO_like_2"/>
    <property type="match status" value="1"/>
</dbReference>
<evidence type="ECO:0000313" key="12">
    <source>
        <dbReference type="Proteomes" id="UP000282741"/>
    </source>
</evidence>
<name>A0AAN1VHI6_9BORD</name>
<dbReference type="PROSITE" id="PS50035">
    <property type="entry name" value="PLD"/>
    <property type="match status" value="2"/>
</dbReference>
<dbReference type="HAMAP" id="MF_01917">
    <property type="entry name" value="Cardiolipin_synth_ClsB"/>
    <property type="match status" value="1"/>
</dbReference>
<feature type="active site" evidence="9">
    <location>
        <position position="120"/>
    </location>
</feature>
<accession>A0AAN1VHI6</accession>
<gene>
    <name evidence="9" type="primary">clsB</name>
    <name evidence="11" type="ORF">CS347_18780</name>
</gene>
<dbReference type="EMBL" id="CP024172">
    <property type="protein sequence ID" value="AZW18658.1"/>
    <property type="molecule type" value="Genomic_DNA"/>
</dbReference>
<evidence type="ECO:0000256" key="9">
    <source>
        <dbReference type="HAMAP-Rule" id="MF_01917"/>
    </source>
</evidence>
<dbReference type="PANTHER" id="PTHR21248:SF23">
    <property type="entry name" value="CARDIOLIPIN SYNTHASE B"/>
    <property type="match status" value="1"/>
</dbReference>
<keyword evidence="4" id="KW-0677">Repeat</keyword>
<evidence type="ECO:0000259" key="10">
    <source>
        <dbReference type="PROSITE" id="PS50035"/>
    </source>
</evidence>
<keyword evidence="3 9" id="KW-0808">Transferase</keyword>
<keyword evidence="1 9" id="KW-1003">Cell membrane</keyword>
<feature type="active site" evidence="9">
    <location>
        <position position="285"/>
    </location>
</feature>
<feature type="domain" description="PLD phosphodiesterase" evidence="10">
    <location>
        <begin position="278"/>
        <end position="305"/>
    </location>
</feature>
<sequence>MSAAPRTDNRYVLLENGEALFPAVEAAIAEARHSVLAETFILFDDSVGRRIQQALIAAAGRGVSVDLTLDGYGSDALGEAFLGALARAGVRVHLFDPRPRLMGMRTHVFRRMHRKLLAVDDRIAFVGGINFSEDHLSDYGAQAKQDYALRIEGPLCLQIAAFMRNALRMPGAPPLPGPARRDGEGAASLVVRDNQRHRDDIERGYRASLRAATRDVLIANAYFFPGYRLLRALAGAARRGLRVRLILQGEPDMRLARLASTMIYDYLLDAGVEIHEYARRPLHAKVACFDDAWSTVGSSNLDPFSLALNLEANVWVRDPALNRQLRQSLERLLAEDCRRVPPRPGKAWSLRRLWAGVVVYHVLRRVPSWAGSLPAHKPRLARVPAPAEP</sequence>
<dbReference type="EC" id="2.7.8.-" evidence="9"/>
<feature type="active site" evidence="9">
    <location>
        <position position="113"/>
    </location>
</feature>
<evidence type="ECO:0000256" key="2">
    <source>
        <dbReference type="ARBA" id="ARBA00022516"/>
    </source>
</evidence>
<evidence type="ECO:0000256" key="5">
    <source>
        <dbReference type="ARBA" id="ARBA00023098"/>
    </source>
</evidence>
<dbReference type="InterPro" id="IPR025202">
    <property type="entry name" value="PLD-like_dom"/>
</dbReference>
<dbReference type="NCBIfam" id="NF008427">
    <property type="entry name" value="PRK11263.1"/>
    <property type="match status" value="1"/>
</dbReference>
<dbReference type="GO" id="GO:0032049">
    <property type="term" value="P:cardiolipin biosynthetic process"/>
    <property type="evidence" value="ECO:0007669"/>
    <property type="project" value="InterPro"/>
</dbReference>
<evidence type="ECO:0000256" key="1">
    <source>
        <dbReference type="ARBA" id="ARBA00022475"/>
    </source>
</evidence>
<evidence type="ECO:0000256" key="3">
    <source>
        <dbReference type="ARBA" id="ARBA00022679"/>
    </source>
</evidence>
<dbReference type="Gene3D" id="3.30.870.10">
    <property type="entry name" value="Endonuclease Chain A"/>
    <property type="match status" value="2"/>
</dbReference>
<feature type="active site" evidence="9">
    <location>
        <position position="283"/>
    </location>
</feature>
<dbReference type="SMART" id="SM00155">
    <property type="entry name" value="PLDc"/>
    <property type="match status" value="2"/>
</dbReference>
<dbReference type="CDD" id="cd09110">
    <property type="entry name" value="PLDc_CLS_1"/>
    <property type="match status" value="1"/>
</dbReference>
<evidence type="ECO:0000256" key="8">
    <source>
        <dbReference type="ARBA" id="ARBA00023264"/>
    </source>
</evidence>
<organism evidence="11 12">
    <name type="scientific">Bordetella hinzii</name>
    <dbReference type="NCBI Taxonomy" id="103855"/>
    <lineage>
        <taxon>Bacteria</taxon>
        <taxon>Pseudomonadati</taxon>
        <taxon>Pseudomonadota</taxon>
        <taxon>Betaproteobacteria</taxon>
        <taxon>Burkholderiales</taxon>
        <taxon>Alcaligenaceae</taxon>
        <taxon>Bordetella</taxon>
    </lineage>
</organism>
<dbReference type="PANTHER" id="PTHR21248">
    <property type="entry name" value="CARDIOLIPIN SYNTHASE"/>
    <property type="match status" value="1"/>
</dbReference>
<comment type="subcellular location">
    <subcellularLocation>
        <location evidence="9">Cell membrane</location>
        <topology evidence="9">Peripheral membrane protein</topology>
    </subcellularLocation>
</comment>